<dbReference type="SUPFAM" id="SSF49410">
    <property type="entry name" value="Alpha-macroglobulin receptor domain"/>
    <property type="match status" value="1"/>
</dbReference>
<protein>
    <submittedName>
        <fullName evidence="11">Putative C3 and PZP-like alpha-2-macroglobulin domain-containing protein 8</fullName>
    </submittedName>
</protein>
<feature type="region of interest" description="Disordered" evidence="9">
    <location>
        <begin position="1690"/>
        <end position="1823"/>
    </location>
</feature>
<dbReference type="Pfam" id="PF17789">
    <property type="entry name" value="MG4"/>
    <property type="match status" value="1"/>
</dbReference>
<dbReference type="CDD" id="cd00104">
    <property type="entry name" value="KAZAL_FS"/>
    <property type="match status" value="1"/>
</dbReference>
<dbReference type="InterPro" id="IPR014756">
    <property type="entry name" value="Ig_E-set"/>
</dbReference>
<feature type="region of interest" description="Disordered" evidence="9">
    <location>
        <begin position="1861"/>
        <end position="1927"/>
    </location>
</feature>
<dbReference type="InterPro" id="IPR008930">
    <property type="entry name" value="Terpenoid_cyclase/PrenylTrfase"/>
</dbReference>
<evidence type="ECO:0000256" key="9">
    <source>
        <dbReference type="SAM" id="MobiDB-lite"/>
    </source>
</evidence>
<sequence length="1927" mass="217706">MFLNNDSCRRYLLTLKTQRALGWYSGRNFTSSAVVSNACPVISLCTVATEHDSEGLMILKKAMSPDKVDIDSLAGLRNATFPLSDQPILGEWKIFAEVRGQTYNKTFKVEKYVAPKFEVLIHTPRYIVDINRCKQASVEARYTFGKPVTGKVSINMNLVGIGYYDNYIGNNVYLFGEIDGVAHFNVCVSQMVSSPLNPYFKGAIEIEATVTSSDGHVFVAKDDSCLVKRQPIAVEYTPDTVKYFKPGLPFEGKLSVFFPDGSEANQVTVRVNAESDYNIFHEEDLISENGIISFKVDRIPKDATLVWFSAKVTKWKGRYPGGTYNSVYHSASSWYSPSNCYIQSKLLNNKLKVGDRAVVGILSSCSCNVTFHYHLMSRGDIVFSGVKEPNPNDISMVAVNDTILCKTAITFGATHAMAPATQLVVYYLKEDNETVADHLPLQVEPSFENEVGVQFSSNHTSPGSKLTMTITAKQGSCICVGSVDRSVQLLQPGYELNSAKIFSEMNNYNSLEPPRPETWWTTRNKRNTNWRGSLPTDSYEAFKATGLHVMTDRANLRFQPVITNPDERPSIYQSLKTRQDGERVSRNVRRAYFPETWLWDCYNMSSTRKHEQFRVHLPDSITTWSTQAFALSEVHGFGLSQMSPLVSIKRFFVDFTLPYSVIRGEQVRLPVSVYNYQDICVQVTLTVVLQEGARFWESGDQTRTETLCMQEHETQTVNLEVEFNQLGKVRMLAAGDAHTAFGCCSDDIIGDAIIASDKISRALMVEPEGIPRAYTYSVFFCPNERIHLSTPNRYEYQFLKKPPGMDFLVFMCPRIRATVTRNVLNRNEFRAFWIIWKKGHIQVGYGEVPSNQSMILRWQDDAPLLINHIGFSTGFGSTGEFRIWKKESNSEMFIEAFTLTLPLNYIPGSEKAKAVMLADVMGPTLTNLQKLIRLPFGCGEQNMIHFAPNIYVMSYLERTGQLTPEIKSEATGFLVQGYQRQLTYKRHDGSYSAFGENDSSGSMWLTAFVVKSFAQSEAYIYIDPLELAMTKSWIISSQLLDGSFPPVGRVLNKDIQGGVQGMVSLTAYVVVALLESGLVSDRERLSVERGQRFLEGHIAAIHDSYTAALTAYALTLRESHRAPEVMEKLQSQGHFTDGLRYWTLNGEPHEILPHYKVLGNLQQTVASAEVEMTAYALLTFAAKRDIAYSLPIVKWLTKQRNSLGGFSSTQDTCVALQALSEYAALSFVRDVNLTISLGYVDQGRSVEQIYHINNDNSKVLQIVEVPALSQNLFLRSTGEGCGLLQVDVNYNIPDPNRNPPFKLNVDIVQSVSEQLRRGKRNTNTIPGTRRNKARISIKVCTRWQHIGSSNMAVIEVDLISGFTADIQSLEELLIGRHVKRYEVEGRKVILYFDEIPSQCMTCVTFIAQQDFLVRKLQAVPVKVYDYYEPNYEAIRLYNVTGEIRNEVPCKGEHCNEVGDGTIPEELLTPYLTPRELHLCNTVNGDCVFMADSIQCSCERTCSYGGPRVCGNDGIIYDNYCHLEVAACQQDEIIRIIPMTNCREAAGEQMSVEQDDDGGPSQLQEDETPDEEEDNDYQDESDSISSAFSQSPFIPIIQWFSQNTVPPGFLRSESLEPVTPTPETSMPHWEDGETMDDEVWQMEPLSQLPREDQGYLLNKLPTSSPFSELWMKSFTPSTPVMTQQDVINETSLESQENDLDEEEWLLPDYEEEEEEENEEEEEDKLVSNKRNDTSTEKPWVKSEVTNKSTPDMKLNSDRDVSTERMVEADEGEVTTIVYDDDDRYGSTTMNQERDNSSQEEASDDISRSTMKAKSETELSDMGWNVVTEEVPNRVTNKLKPVTERVTTESFLDEFVSSTLQTRMIEDESEEEEEEEAAVSQELEQGGDRDQSQVPRWLFDHKVPLPDILSHGTILPWNQRVPQHDEDKR</sequence>
<proteinExistence type="inferred from homology"/>
<dbReference type="OrthoDB" id="2142040at2759"/>
<dbReference type="InterPro" id="IPR022041">
    <property type="entry name" value="Methyltransf_FA"/>
</dbReference>
<dbReference type="SUPFAM" id="SSF48239">
    <property type="entry name" value="Terpenoid cyclases/Protein prenyltransferases"/>
    <property type="match status" value="1"/>
</dbReference>
<organism evidence="11 12">
    <name type="scientific">Stichopus japonicus</name>
    <name type="common">Sea cucumber</name>
    <dbReference type="NCBI Taxonomy" id="307972"/>
    <lineage>
        <taxon>Eukaryota</taxon>
        <taxon>Metazoa</taxon>
        <taxon>Echinodermata</taxon>
        <taxon>Eleutherozoa</taxon>
        <taxon>Echinozoa</taxon>
        <taxon>Holothuroidea</taxon>
        <taxon>Aspidochirotacea</taxon>
        <taxon>Aspidochirotida</taxon>
        <taxon>Stichopodidae</taxon>
        <taxon>Apostichopus</taxon>
    </lineage>
</organism>
<dbReference type="InterPro" id="IPR041555">
    <property type="entry name" value="MG3"/>
</dbReference>
<evidence type="ECO:0000256" key="5">
    <source>
        <dbReference type="ARBA" id="ARBA00022729"/>
    </source>
</evidence>
<dbReference type="Gene3D" id="1.50.10.20">
    <property type="match status" value="1"/>
</dbReference>
<feature type="region of interest" description="Disordered" evidence="9">
    <location>
        <begin position="1548"/>
        <end position="1584"/>
    </location>
</feature>
<dbReference type="InterPro" id="IPR013783">
    <property type="entry name" value="Ig-like_fold"/>
</dbReference>
<comment type="similarity">
    <text evidence="2">Belongs to the protease inhibitor I39 (alpha-2-macroglobulin) family.</text>
</comment>
<dbReference type="InterPro" id="IPR011625">
    <property type="entry name" value="A2M_N_BRD"/>
</dbReference>
<accession>A0A2G8LKB6</accession>
<dbReference type="InterPro" id="IPR047565">
    <property type="entry name" value="Alpha-macroglob_thiol-ester_cl"/>
</dbReference>
<comment type="caution">
    <text evidence="11">The sequence shown here is derived from an EMBL/GenBank/DDBJ whole genome shotgun (WGS) entry which is preliminary data.</text>
</comment>
<dbReference type="SUPFAM" id="SSF81296">
    <property type="entry name" value="E set domains"/>
    <property type="match status" value="1"/>
</dbReference>
<dbReference type="InterPro" id="IPR050473">
    <property type="entry name" value="A2M/Complement_sys"/>
</dbReference>
<dbReference type="FunFam" id="1.50.10.20:FF:000001">
    <property type="entry name" value="CD109 isoform 1"/>
    <property type="match status" value="1"/>
</dbReference>
<dbReference type="GO" id="GO:0004867">
    <property type="term" value="F:serine-type endopeptidase inhibitor activity"/>
    <property type="evidence" value="ECO:0007669"/>
    <property type="project" value="UniProtKB-KW"/>
</dbReference>
<dbReference type="Gene3D" id="2.60.40.1940">
    <property type="match status" value="1"/>
</dbReference>
<dbReference type="CDD" id="cd02897">
    <property type="entry name" value="A2M_2"/>
    <property type="match status" value="1"/>
</dbReference>
<dbReference type="Gene3D" id="2.60.40.690">
    <property type="entry name" value="Alpha-macroglobulin, receptor-binding domain"/>
    <property type="match status" value="1"/>
</dbReference>
<evidence type="ECO:0000256" key="2">
    <source>
        <dbReference type="ARBA" id="ARBA00010952"/>
    </source>
</evidence>
<keyword evidence="12" id="KW-1185">Reference proteome</keyword>
<dbReference type="InterPro" id="IPR040839">
    <property type="entry name" value="MG4"/>
</dbReference>
<dbReference type="PROSITE" id="PS51465">
    <property type="entry name" value="KAZAL_2"/>
    <property type="match status" value="1"/>
</dbReference>
<evidence type="ECO:0000256" key="7">
    <source>
        <dbReference type="ARBA" id="ARBA00023157"/>
    </source>
</evidence>
<dbReference type="Pfam" id="PF07677">
    <property type="entry name" value="A2M_recep"/>
    <property type="match status" value="1"/>
</dbReference>
<evidence type="ECO:0000256" key="4">
    <source>
        <dbReference type="ARBA" id="ARBA00022690"/>
    </source>
</evidence>
<gene>
    <name evidence="11" type="ORF">BSL78_02391</name>
</gene>
<comment type="subcellular location">
    <subcellularLocation>
        <location evidence="1">Secreted</location>
    </subcellularLocation>
</comment>
<evidence type="ECO:0000256" key="3">
    <source>
        <dbReference type="ARBA" id="ARBA00022525"/>
    </source>
</evidence>
<dbReference type="Proteomes" id="UP000230750">
    <property type="component" value="Unassembled WGS sequence"/>
</dbReference>
<dbReference type="Gene3D" id="2.60.40.10">
    <property type="entry name" value="Immunoglobulins"/>
    <property type="match status" value="2"/>
</dbReference>
<dbReference type="Gene3D" id="3.30.60.30">
    <property type="match status" value="1"/>
</dbReference>
<dbReference type="InterPro" id="IPR001599">
    <property type="entry name" value="Macroglobln_a2"/>
</dbReference>
<keyword evidence="6" id="KW-0722">Serine protease inhibitor</keyword>
<name>A0A2G8LKB6_STIJA</name>
<dbReference type="Pfam" id="PF12248">
    <property type="entry name" value="Methyltransf_FA"/>
    <property type="match status" value="1"/>
</dbReference>
<evidence type="ECO:0000256" key="8">
    <source>
        <dbReference type="ARBA" id="ARBA00023180"/>
    </source>
</evidence>
<dbReference type="InterPro" id="IPR009048">
    <property type="entry name" value="A-macroglobulin_rcpt-bd"/>
</dbReference>
<feature type="compositionally biased region" description="Acidic residues" evidence="9">
    <location>
        <begin position="1694"/>
        <end position="1722"/>
    </location>
</feature>
<dbReference type="SMART" id="SM01361">
    <property type="entry name" value="A2M_recep"/>
    <property type="match status" value="1"/>
</dbReference>
<dbReference type="SMART" id="SM00280">
    <property type="entry name" value="KAZAL"/>
    <property type="match status" value="1"/>
</dbReference>
<feature type="compositionally biased region" description="Acidic residues" evidence="9">
    <location>
        <begin position="1552"/>
        <end position="1581"/>
    </location>
</feature>
<dbReference type="EMBL" id="MRZV01000050">
    <property type="protein sequence ID" value="PIK60699.1"/>
    <property type="molecule type" value="Genomic_DNA"/>
</dbReference>
<keyword evidence="4" id="KW-0646">Protease inhibitor</keyword>
<dbReference type="Gene3D" id="2.20.130.20">
    <property type="match status" value="1"/>
</dbReference>
<evidence type="ECO:0000313" key="11">
    <source>
        <dbReference type="EMBL" id="PIK60699.1"/>
    </source>
</evidence>
<dbReference type="STRING" id="307972.A0A2G8LKB6"/>
<keyword evidence="5" id="KW-0732">Signal</keyword>
<evidence type="ECO:0000256" key="6">
    <source>
        <dbReference type="ARBA" id="ARBA00022900"/>
    </source>
</evidence>
<dbReference type="InterPro" id="IPR002350">
    <property type="entry name" value="Kazal_dom"/>
</dbReference>
<dbReference type="SMART" id="SM01360">
    <property type="entry name" value="A2M"/>
    <property type="match status" value="1"/>
</dbReference>
<dbReference type="PANTHER" id="PTHR11412:SF139">
    <property type="entry name" value="C3 AND PZP-LIKE ALPHA-2-MACROGLOBULIN DOMAIN-CONTAINING PROTEIN 8"/>
    <property type="match status" value="1"/>
</dbReference>
<evidence type="ECO:0000313" key="12">
    <source>
        <dbReference type="Proteomes" id="UP000230750"/>
    </source>
</evidence>
<keyword evidence="8" id="KW-0325">Glycoprotein</keyword>
<reference evidence="11 12" key="1">
    <citation type="journal article" date="2017" name="PLoS Biol.">
        <title>The sea cucumber genome provides insights into morphological evolution and visceral regeneration.</title>
        <authorList>
            <person name="Zhang X."/>
            <person name="Sun L."/>
            <person name="Yuan J."/>
            <person name="Sun Y."/>
            <person name="Gao Y."/>
            <person name="Zhang L."/>
            <person name="Li S."/>
            <person name="Dai H."/>
            <person name="Hamel J.F."/>
            <person name="Liu C."/>
            <person name="Yu Y."/>
            <person name="Liu S."/>
            <person name="Lin W."/>
            <person name="Guo K."/>
            <person name="Jin S."/>
            <person name="Xu P."/>
            <person name="Storey K.B."/>
            <person name="Huan P."/>
            <person name="Zhang T."/>
            <person name="Zhou Y."/>
            <person name="Zhang J."/>
            <person name="Lin C."/>
            <person name="Li X."/>
            <person name="Xing L."/>
            <person name="Huo D."/>
            <person name="Sun M."/>
            <person name="Wang L."/>
            <person name="Mercier A."/>
            <person name="Li F."/>
            <person name="Yang H."/>
            <person name="Xiang J."/>
        </authorList>
    </citation>
    <scope>NUCLEOTIDE SEQUENCE [LARGE SCALE GENOMIC DNA]</scope>
    <source>
        <strain evidence="11">Shaxun</strain>
        <tissue evidence="11">Muscle</tissue>
    </source>
</reference>
<dbReference type="Pfam" id="PF00207">
    <property type="entry name" value="A2M"/>
    <property type="match status" value="1"/>
</dbReference>
<dbReference type="SUPFAM" id="SSF100895">
    <property type="entry name" value="Kazal-type serine protease inhibitors"/>
    <property type="match status" value="1"/>
</dbReference>
<feature type="compositionally biased region" description="Acidic residues" evidence="9">
    <location>
        <begin position="1767"/>
        <end position="1781"/>
    </location>
</feature>
<dbReference type="InterPro" id="IPR036595">
    <property type="entry name" value="A-macroglobulin_rcpt-bd_sf"/>
</dbReference>
<feature type="compositionally biased region" description="Acidic residues" evidence="9">
    <location>
        <begin position="1865"/>
        <end position="1875"/>
    </location>
</feature>
<dbReference type="PROSITE" id="PS00477">
    <property type="entry name" value="ALPHA_2_MACROGLOBULIN"/>
    <property type="match status" value="1"/>
</dbReference>
<keyword evidence="3" id="KW-0964">Secreted</keyword>
<dbReference type="SMART" id="SM01419">
    <property type="entry name" value="Thiol-ester_cl"/>
    <property type="match status" value="1"/>
</dbReference>
<dbReference type="SMART" id="SM01359">
    <property type="entry name" value="A2M_N_2"/>
    <property type="match status" value="1"/>
</dbReference>
<evidence type="ECO:0000256" key="1">
    <source>
        <dbReference type="ARBA" id="ARBA00004613"/>
    </source>
</evidence>
<dbReference type="InterPro" id="IPR041813">
    <property type="entry name" value="A2M_TED"/>
</dbReference>
<dbReference type="Pfam" id="PF17791">
    <property type="entry name" value="MG3"/>
    <property type="match status" value="1"/>
</dbReference>
<evidence type="ECO:0000259" key="10">
    <source>
        <dbReference type="PROSITE" id="PS51465"/>
    </source>
</evidence>
<feature type="compositionally biased region" description="Basic and acidic residues" evidence="9">
    <location>
        <begin position="1723"/>
        <end position="1739"/>
    </location>
</feature>
<feature type="domain" description="Kazal-like" evidence="10">
    <location>
        <begin position="1489"/>
        <end position="1543"/>
    </location>
</feature>
<dbReference type="Pfam" id="PF07703">
    <property type="entry name" value="A2M_BRD"/>
    <property type="match status" value="1"/>
</dbReference>
<keyword evidence="7" id="KW-1015">Disulfide bond</keyword>
<dbReference type="InterPro" id="IPR019742">
    <property type="entry name" value="MacrogloblnA2_CS"/>
</dbReference>
<dbReference type="Pfam" id="PF07678">
    <property type="entry name" value="TED_complement"/>
    <property type="match status" value="1"/>
</dbReference>
<dbReference type="Pfam" id="PF07648">
    <property type="entry name" value="Kazal_2"/>
    <property type="match status" value="1"/>
</dbReference>
<dbReference type="GO" id="GO:0005615">
    <property type="term" value="C:extracellular space"/>
    <property type="evidence" value="ECO:0007669"/>
    <property type="project" value="InterPro"/>
</dbReference>
<dbReference type="InterPro" id="IPR036058">
    <property type="entry name" value="Kazal_dom_sf"/>
</dbReference>
<dbReference type="PANTHER" id="PTHR11412">
    <property type="entry name" value="MACROGLOBULIN / COMPLEMENT"/>
    <property type="match status" value="1"/>
</dbReference>
<dbReference type="InterPro" id="IPR011626">
    <property type="entry name" value="Alpha-macroglobulin_TED"/>
</dbReference>
<dbReference type="Gene3D" id="2.60.120.1540">
    <property type="match status" value="1"/>
</dbReference>
<dbReference type="Gene3D" id="2.60.40.1930">
    <property type="match status" value="2"/>
</dbReference>
<feature type="compositionally biased region" description="Basic and acidic residues" evidence="9">
    <location>
        <begin position="1753"/>
        <end position="1766"/>
    </location>
</feature>